<sequence length="197" mass="22928">MTTELQEDFKNYVFENVKANIDEWDSLGYRDYGSPEIKKRFRDKITELRRQYAKENGLKTVTQLCPKPSYLVYPVRAFRDEYINSEEARLLEEFKPLAIAKIANDEELKDKLNVLLVKGFSKEFVLFGGRDYCREDVYLGLLDALREHYKEVQHTLSNSSDVVKPDLRDLASECLTSLFTPRLTLKSGNTEQIKQVA</sequence>
<evidence type="ECO:0000313" key="1">
    <source>
        <dbReference type="EMBL" id="KJZ82512.1"/>
    </source>
</evidence>
<dbReference type="PATRIC" id="fig|556287.9.peg.124"/>
<comment type="caution">
    <text evidence="1">The sequence shown here is derived from an EMBL/GenBank/DDBJ whole genome shotgun (WGS) entry which is preliminary data.</text>
</comment>
<dbReference type="EMBL" id="JMTK01000001">
    <property type="protein sequence ID" value="KJZ82512.1"/>
    <property type="molecule type" value="Genomic_DNA"/>
</dbReference>
<protein>
    <submittedName>
        <fullName evidence="1">Uncharacterized protein</fullName>
    </submittedName>
</protein>
<reference evidence="1 2" key="1">
    <citation type="journal article" date="2015" name="Phytopathology">
        <title>Genomes of Candidatus Liberibacter solanacearum haplotype A from New Zealand and the USA suggest significant genome plasticity in the species.</title>
        <authorList>
            <person name="Thompson S.M."/>
            <person name="Johnson C.P."/>
            <person name="Lu A.Y."/>
            <person name="Frampton R.A."/>
            <person name="Sullivan K.L."/>
            <person name="Fiers M.W."/>
            <person name="Crowhurst R.N."/>
            <person name="Pitman A.R."/>
            <person name="Scott I."/>
            <person name="Gudmestad N.C."/>
            <person name="Smith G.R."/>
        </authorList>
    </citation>
    <scope>NUCLEOTIDE SEQUENCE [LARGE SCALE GENOMIC DNA]</scope>
    <source>
        <strain evidence="1 2">LsoNZ1</strain>
    </source>
</reference>
<name>A0A0F4VPA9_9HYPH</name>
<organism evidence="1 2">
    <name type="scientific">Candidatus Liberibacter solanacearum</name>
    <dbReference type="NCBI Taxonomy" id="556287"/>
    <lineage>
        <taxon>Bacteria</taxon>
        <taxon>Pseudomonadati</taxon>
        <taxon>Pseudomonadota</taxon>
        <taxon>Alphaproteobacteria</taxon>
        <taxon>Hyphomicrobiales</taxon>
        <taxon>Rhizobiaceae</taxon>
        <taxon>Liberibacter</taxon>
    </lineage>
</organism>
<dbReference type="Proteomes" id="UP000033731">
    <property type="component" value="Unassembled WGS sequence"/>
</dbReference>
<dbReference type="AlphaFoldDB" id="A0A0F4VPA9"/>
<evidence type="ECO:0000313" key="2">
    <source>
        <dbReference type="Proteomes" id="UP000033731"/>
    </source>
</evidence>
<proteinExistence type="predicted"/>
<keyword evidence="2" id="KW-1185">Reference proteome</keyword>
<dbReference type="RefSeq" id="WP_052691134.1">
    <property type="nucleotide sequence ID" value="NZ_JMTK01000001.1"/>
</dbReference>
<gene>
    <name evidence="1" type="ORF">DJ66_0119</name>
</gene>
<accession>A0A0F4VPA9</accession>